<reference evidence="1 2" key="1">
    <citation type="submission" date="2016-02" db="EMBL/GenBank/DDBJ databases">
        <title>Genome analysis of coral dinoflagellate symbionts highlights evolutionary adaptations to a symbiotic lifestyle.</title>
        <authorList>
            <person name="Aranda M."/>
            <person name="Li Y."/>
            <person name="Liew Y.J."/>
            <person name="Baumgarten S."/>
            <person name="Simakov O."/>
            <person name="Wilson M."/>
            <person name="Piel J."/>
            <person name="Ashoor H."/>
            <person name="Bougouffa S."/>
            <person name="Bajic V.B."/>
            <person name="Ryu T."/>
            <person name="Ravasi T."/>
            <person name="Bayer T."/>
            <person name="Micklem G."/>
            <person name="Kim H."/>
            <person name="Bhak J."/>
            <person name="Lajeunesse T.C."/>
            <person name="Voolstra C.R."/>
        </authorList>
    </citation>
    <scope>NUCLEOTIDE SEQUENCE [LARGE SCALE GENOMIC DNA]</scope>
    <source>
        <strain evidence="1 2">CCMP2467</strain>
    </source>
</reference>
<proteinExistence type="predicted"/>
<dbReference type="AlphaFoldDB" id="A0A1Q9BWG7"/>
<comment type="caution">
    <text evidence="1">The sequence shown here is derived from an EMBL/GenBank/DDBJ whole genome shotgun (WGS) entry which is preliminary data.</text>
</comment>
<dbReference type="EMBL" id="LSRX01002902">
    <property type="protein sequence ID" value="OLP75019.1"/>
    <property type="molecule type" value="Genomic_DNA"/>
</dbReference>
<keyword evidence="2" id="KW-1185">Reference proteome</keyword>
<organism evidence="1 2">
    <name type="scientific">Symbiodinium microadriaticum</name>
    <name type="common">Dinoflagellate</name>
    <name type="synonym">Zooxanthella microadriatica</name>
    <dbReference type="NCBI Taxonomy" id="2951"/>
    <lineage>
        <taxon>Eukaryota</taxon>
        <taxon>Sar</taxon>
        <taxon>Alveolata</taxon>
        <taxon>Dinophyceae</taxon>
        <taxon>Suessiales</taxon>
        <taxon>Symbiodiniaceae</taxon>
        <taxon>Symbiodinium</taxon>
    </lineage>
</organism>
<evidence type="ECO:0000313" key="2">
    <source>
        <dbReference type="Proteomes" id="UP000186817"/>
    </source>
</evidence>
<protein>
    <submittedName>
        <fullName evidence="1">Uncharacterized protein</fullName>
    </submittedName>
</protein>
<evidence type="ECO:0000313" key="1">
    <source>
        <dbReference type="EMBL" id="OLP75019.1"/>
    </source>
</evidence>
<name>A0A1Q9BWG7_SYMMI</name>
<sequence>MELWGLEPLAHWSLKPLTRPWSLEMELLSLEFLAHRKGERAWDLEMVKRRAWDLEMKLRSLEPLWPTAKLKRRAWDLEMELWNLELLAYLVELWSLEPLAHCKGETEGLGPGNGAPEPGASLPSAKLKRGALDLEMELRCLGLLTYCKGETEGLTRACHIENSGYLRSLESDQGETKACNLGLLAYSTGETEGDMKGLDPGASGTLCI</sequence>
<accession>A0A1Q9BWG7</accession>
<dbReference type="Proteomes" id="UP000186817">
    <property type="component" value="Unassembled WGS sequence"/>
</dbReference>
<gene>
    <name evidence="1" type="ORF">AK812_SmicGene45266</name>
</gene>